<sequence length="451" mass="50403">MTNEHHTEQAPKQAPKHHAEQAPEQHTEQAPAEQHTEQAPAEQAPVAGTGLSPELINLFESDDEGLFEAPVKPRPITSEDRLERAFIEILEFYDKHKRRPDPDTREIAERKLGARLVGILNSEEKKQHLRHLDDVGLLAEPEVPESLEELFAGSDDTADGSGAGSDFDFLADILDEADGADADLYDTASLPKRKPKSSDSVAERTRVKDFEPFRQAFKEKQQQLADGSVVLAEFKGESTLEEGKFYVVKGSLAFVAEVRDPEPGAPLDSKGRPKQRLRVVFENGTESAMYLQSFAIRLYESDGKVLAYNRSVTMDEIGDADKLSGRIYVLRSLSTDPEIASLRDLYKIGYCTTSVEKRIQGAEKSATYLHAPVEIVETFRTYNLRPSALEHLLHRVFAPARLKITRGMEPAATEWFIAPLEAIIDAVDKIINGEIVHYVYDVAAQRLVRRD</sequence>
<proteinExistence type="predicted"/>
<organism evidence="3 4">
    <name type="scientific">Corynebacterium propinquum</name>
    <dbReference type="NCBI Taxonomy" id="43769"/>
    <lineage>
        <taxon>Bacteria</taxon>
        <taxon>Bacillati</taxon>
        <taxon>Actinomycetota</taxon>
        <taxon>Actinomycetes</taxon>
        <taxon>Mycobacteriales</taxon>
        <taxon>Corynebacteriaceae</taxon>
        <taxon>Corynebacterium</taxon>
    </lineage>
</organism>
<evidence type="ECO:0000256" key="1">
    <source>
        <dbReference type="SAM" id="MobiDB-lite"/>
    </source>
</evidence>
<evidence type="ECO:0000313" key="3">
    <source>
        <dbReference type="EMBL" id="MDK4301752.1"/>
    </source>
</evidence>
<keyword evidence="4" id="KW-1185">Reference proteome</keyword>
<comment type="caution">
    <text evidence="3">The sequence shown here is derived from an EMBL/GenBank/DDBJ whole genome shotgun (WGS) entry which is preliminary data.</text>
</comment>
<evidence type="ECO:0000313" key="4">
    <source>
        <dbReference type="Proteomes" id="UP001243856"/>
    </source>
</evidence>
<feature type="region of interest" description="Disordered" evidence="1">
    <location>
        <begin position="186"/>
        <end position="205"/>
    </location>
</feature>
<dbReference type="EMBL" id="JASNVK010000031">
    <property type="protein sequence ID" value="MDK4301752.1"/>
    <property type="molecule type" value="Genomic_DNA"/>
</dbReference>
<evidence type="ECO:0000259" key="2">
    <source>
        <dbReference type="SMART" id="SM00974"/>
    </source>
</evidence>
<feature type="region of interest" description="Disordered" evidence="1">
    <location>
        <begin position="1"/>
        <end position="72"/>
    </location>
</feature>
<name>A0ABT7G6E9_9CORY</name>
<accession>A0ABT7G6E9</accession>
<protein>
    <submittedName>
        <fullName evidence="3">GIY-YIG nuclease family protein</fullName>
    </submittedName>
</protein>
<feature type="compositionally biased region" description="Basic and acidic residues" evidence="1">
    <location>
        <begin position="17"/>
        <end position="27"/>
    </location>
</feature>
<reference evidence="3 4" key="1">
    <citation type="submission" date="2023-05" db="EMBL/GenBank/DDBJ databases">
        <title>Metabolic capabilities are highly conserved among human nasal-associated Corynebacterium species in pangenomic analyses.</title>
        <authorList>
            <person name="Tran T.H."/>
            <person name="Roberts A.Q."/>
            <person name="Escapa I.F."/>
            <person name="Gao W."/>
            <person name="Conlan S."/>
            <person name="Kong H."/>
            <person name="Segre J.A."/>
            <person name="Kelly M.S."/>
            <person name="Lemon K.P."/>
        </authorList>
    </citation>
    <scope>NUCLEOTIDE SEQUENCE [LARGE SCALE GENOMIC DNA]</scope>
    <source>
        <strain evidence="3 4">KPL2811</strain>
    </source>
</reference>
<dbReference type="InterPro" id="IPR018306">
    <property type="entry name" value="Phage_T5_Orf172_DNA-bd"/>
</dbReference>
<dbReference type="RefSeq" id="WP_284585932.1">
    <property type="nucleotide sequence ID" value="NZ_JASNVK010000031.1"/>
</dbReference>
<dbReference type="SMART" id="SM00974">
    <property type="entry name" value="T5orf172"/>
    <property type="match status" value="1"/>
</dbReference>
<feature type="domain" description="Bacteriophage T5 Orf172 DNA-binding" evidence="2">
    <location>
        <begin position="340"/>
        <end position="430"/>
    </location>
</feature>
<gene>
    <name evidence="3" type="ORF">QPX45_11025</name>
</gene>
<dbReference type="Pfam" id="PF13455">
    <property type="entry name" value="MUG113"/>
    <property type="match status" value="1"/>
</dbReference>
<dbReference type="Proteomes" id="UP001243856">
    <property type="component" value="Unassembled WGS sequence"/>
</dbReference>